<evidence type="ECO:0000256" key="1">
    <source>
        <dbReference type="PIRNR" id="PIRNR000897"/>
    </source>
</evidence>
<dbReference type="Gene3D" id="1.20.144.10">
    <property type="entry name" value="Phosphatidic acid phosphatase type 2/haloperoxidase"/>
    <property type="match status" value="1"/>
</dbReference>
<comment type="caution">
    <text evidence="4">The sequence shown here is derived from an EMBL/GenBank/DDBJ whole genome shotgun (WGS) entry which is preliminary data.</text>
</comment>
<evidence type="ECO:0000259" key="3">
    <source>
        <dbReference type="SMART" id="SM00014"/>
    </source>
</evidence>
<keyword evidence="2" id="KW-0732">Signal</keyword>
<evidence type="ECO:0000313" key="4">
    <source>
        <dbReference type="EMBL" id="PWK94793.1"/>
    </source>
</evidence>
<reference evidence="4 5" key="1">
    <citation type="submission" date="2018-05" db="EMBL/GenBank/DDBJ databases">
        <title>Animal gut microbial communities from fecal samples from Wisconsin, USA.</title>
        <authorList>
            <person name="Neumann A."/>
        </authorList>
    </citation>
    <scope>NUCLEOTIDE SEQUENCE [LARGE SCALE GENOMIC DNA]</scope>
    <source>
        <strain evidence="4 5">UWS4</strain>
    </source>
</reference>
<dbReference type="InterPro" id="IPR000326">
    <property type="entry name" value="PAP2/HPO"/>
</dbReference>
<dbReference type="PIRSF" id="PIRSF000897">
    <property type="entry name" value="Acid_Ptase_ClsA"/>
    <property type="match status" value="1"/>
</dbReference>
<keyword evidence="5" id="KW-1185">Reference proteome</keyword>
<comment type="catalytic activity">
    <reaction evidence="1">
        <text>a phosphate monoester + H2O = an alcohol + phosphate</text>
        <dbReference type="Rhea" id="RHEA:15017"/>
        <dbReference type="ChEBI" id="CHEBI:15377"/>
        <dbReference type="ChEBI" id="CHEBI:30879"/>
        <dbReference type="ChEBI" id="CHEBI:43474"/>
        <dbReference type="ChEBI" id="CHEBI:67140"/>
        <dbReference type="EC" id="3.1.3.2"/>
    </reaction>
</comment>
<dbReference type="RefSeq" id="WP_106199057.1">
    <property type="nucleotide sequence ID" value="NZ_JAXEIU010000027.1"/>
</dbReference>
<feature type="signal peptide" evidence="2">
    <location>
        <begin position="1"/>
        <end position="17"/>
    </location>
</feature>
<dbReference type="CDD" id="cd03397">
    <property type="entry name" value="PAP2_acid_phosphatase"/>
    <property type="match status" value="1"/>
</dbReference>
<protein>
    <recommendedName>
        <fullName evidence="1">Acid phosphatase</fullName>
        <ecNumber evidence="1">3.1.3.2</ecNumber>
    </recommendedName>
</protein>
<dbReference type="Pfam" id="PF01569">
    <property type="entry name" value="PAP2"/>
    <property type="match status" value="1"/>
</dbReference>
<evidence type="ECO:0000256" key="2">
    <source>
        <dbReference type="SAM" id="SignalP"/>
    </source>
</evidence>
<dbReference type="InterPro" id="IPR001011">
    <property type="entry name" value="Acid_Pase_classA_bac"/>
</dbReference>
<organism evidence="4 5">
    <name type="scientific">Hallerella porci</name>
    <dbReference type="NCBI Taxonomy" id="1945871"/>
    <lineage>
        <taxon>Bacteria</taxon>
        <taxon>Pseudomonadati</taxon>
        <taxon>Fibrobacterota</taxon>
        <taxon>Fibrobacteria</taxon>
        <taxon>Fibrobacterales</taxon>
        <taxon>Fibrobacteraceae</taxon>
        <taxon>Hallerella</taxon>
    </lineage>
</organism>
<dbReference type="Proteomes" id="UP000245523">
    <property type="component" value="Unassembled WGS sequence"/>
</dbReference>
<dbReference type="SMART" id="SM00014">
    <property type="entry name" value="acidPPc"/>
    <property type="match status" value="1"/>
</dbReference>
<dbReference type="EC" id="3.1.3.2" evidence="1"/>
<gene>
    <name evidence="4" type="ORF">B0H50_12034</name>
</gene>
<evidence type="ECO:0000313" key="5">
    <source>
        <dbReference type="Proteomes" id="UP000245523"/>
    </source>
</evidence>
<feature type="chain" id="PRO_5046483654" description="Acid phosphatase" evidence="2">
    <location>
        <begin position="18"/>
        <end position="234"/>
    </location>
</feature>
<keyword evidence="1" id="KW-0378">Hydrolase</keyword>
<name>A0ABX5LJB4_9BACT</name>
<feature type="domain" description="Phosphatidic acid phosphatase type 2/haloperoxidase" evidence="3">
    <location>
        <begin position="100"/>
        <end position="211"/>
    </location>
</feature>
<accession>A0ABX5LJB4</accession>
<dbReference type="EMBL" id="QGHD01000020">
    <property type="protein sequence ID" value="PWK94793.1"/>
    <property type="molecule type" value="Genomic_DNA"/>
</dbReference>
<proteinExistence type="inferred from homology"/>
<dbReference type="InterPro" id="IPR036938">
    <property type="entry name" value="PAP2/HPO_sf"/>
</dbReference>
<comment type="similarity">
    <text evidence="1">Belongs to the class A bacterial acid phosphatase family.</text>
</comment>
<dbReference type="PRINTS" id="PR00483">
    <property type="entry name" value="BACPHPHTASE"/>
</dbReference>
<sequence length="234" mass="26243">MKKLLLCLSCLVAFSFAKEKVEFVSPEKLPVVKEFMPAPAYPGSLGYSADSLYYLYGKSLRQTKGDSAILFAQNKLKAMLRFYGDVIGLSLNEKDFPETAVLIRSVLKQSKPVTKAAKEKFARHRPYQDFKEPTLVPEEESPTNFTSYPSAHSTQAWLVSLVFVLLDPAHQNEILKLGYDIGQSRVIAGFHYQSDVDAARAIASAIFARLCAEPEFLNKVQKAKAEIEKKRNSR</sequence>
<dbReference type="SUPFAM" id="SSF48317">
    <property type="entry name" value="Acid phosphatase/Vanadium-dependent haloperoxidase"/>
    <property type="match status" value="1"/>
</dbReference>